<evidence type="ECO:0000259" key="14">
    <source>
        <dbReference type="PROSITE" id="PS00486"/>
    </source>
</evidence>
<keyword evidence="6" id="KW-0067">ATP-binding</keyword>
<dbReference type="SUPFAM" id="SSF48334">
    <property type="entry name" value="DNA repair protein MutS, domain III"/>
    <property type="match status" value="1"/>
</dbReference>
<evidence type="ECO:0000256" key="4">
    <source>
        <dbReference type="ARBA" id="ARBA00022741"/>
    </source>
</evidence>
<comment type="similarity">
    <text evidence="2 12">Belongs to the DNA mismatch repair MutS family.</text>
</comment>
<dbReference type="GO" id="GO:0006312">
    <property type="term" value="P:mitotic recombination"/>
    <property type="evidence" value="ECO:0007669"/>
    <property type="project" value="TreeGrafter"/>
</dbReference>
<dbReference type="GO" id="GO:0030983">
    <property type="term" value="F:mismatched DNA binding"/>
    <property type="evidence" value="ECO:0007669"/>
    <property type="project" value="InterPro"/>
</dbReference>
<evidence type="ECO:0000256" key="3">
    <source>
        <dbReference type="ARBA" id="ARBA00019549"/>
    </source>
</evidence>
<dbReference type="PROSITE" id="PS00486">
    <property type="entry name" value="DNA_MISMATCH_REPAIR_2"/>
    <property type="match status" value="1"/>
</dbReference>
<comment type="subcellular location">
    <subcellularLocation>
        <location evidence="1">Nucleus</location>
    </subcellularLocation>
</comment>
<dbReference type="NCBIfam" id="NF003810">
    <property type="entry name" value="PRK05399.1"/>
    <property type="match status" value="1"/>
</dbReference>
<keyword evidence="5 12" id="KW-0227">DNA damage</keyword>
<dbReference type="InterPro" id="IPR027417">
    <property type="entry name" value="P-loop_NTPase"/>
</dbReference>
<dbReference type="SMART" id="SM00533">
    <property type="entry name" value="MUTSd"/>
    <property type="match status" value="1"/>
</dbReference>
<evidence type="ECO:0000256" key="7">
    <source>
        <dbReference type="ARBA" id="ARBA00023125"/>
    </source>
</evidence>
<evidence type="ECO:0000256" key="2">
    <source>
        <dbReference type="ARBA" id="ARBA00006271"/>
    </source>
</evidence>
<dbReference type="Gene3D" id="3.40.50.300">
    <property type="entry name" value="P-loop containing nucleotide triphosphate hydrolases"/>
    <property type="match status" value="1"/>
</dbReference>
<keyword evidence="8 12" id="KW-0234">DNA repair</keyword>
<evidence type="ECO:0000256" key="6">
    <source>
        <dbReference type="ARBA" id="ARBA00022840"/>
    </source>
</evidence>
<dbReference type="InterPro" id="IPR045076">
    <property type="entry name" value="MutS"/>
</dbReference>
<evidence type="ECO:0000256" key="9">
    <source>
        <dbReference type="ARBA" id="ARBA00023242"/>
    </source>
</evidence>
<dbReference type="AlphaFoldDB" id="A0A147BLJ4"/>
<sequence>EVERDSGFLGFLRSLPEKPATTFRFFDRNDYYTVHSSDAEYVCREVFRTMSVLKYLGSGDKKIGSVCLSKRNFEALLVDLLLVKRYRVEVYQNTGAKGNAWSLVTRASPGNLAQVEDVLFGGNTQMSEAKGVMAVSVKFDGKQQTVGVAYGDAVLQELTVVEFDDDEHFSNLCTVLVHLGPQECLISSPDAKKFAEVKGIVERSGILLTECKPADFVSKDIVQDLGRLLAPSSVPQGQAAMLPEVDLKVAMESLAGVIKYLNLTSDSENFGRFRMSTFDFSQYVRINSAAIRALGVLPGSDDQKADLSLLKVLNRCRTPGGQRLLAQWLKQPLTDVCKIEERLEMVELFVQRGELRHCLHEDYLRHFPDLLRAAKRLQRHKSTLQELYKTYQTLKVLPKVREVLAKAADEDKRAVLQGLFVKPLAELEKDFSKYLEMVETTLDLEAAESGDFLVKPDFDDDLQALREELDSLEAKCQGYLDKAARDLGLEAGKTIKLESSKDLGFHFRITRKEERALRSRKGYVVIDTKQNGVRFRSPDLLSSNASYLDTRRAYEEAQQSIAKMIVDIAGGYAEPMHQLSDVISHLDVLVGLAVAAASASKPYVRPKILEKGSGILKMTGLRHACVESQDNVMFIPNDIEMKKGSSSCYIITGPNMGGKSTYIRSVALAVLMAQVGSFVPCDSAELSLVDAVLTRIGAGDQQLKGVSTFMAEMLESAHILRNATADSLVVIDELGRGTSTYDGFGLAWAISEHLSKEADAYCLFATHFHELTELAQELPCVRNVHVTADVREDSFTLLYKVKPGVCNKSFGVEVAELTHFPEHVIKDARQVLAQLEGTARLEDSLPMDTQ</sequence>
<dbReference type="Pfam" id="PF00488">
    <property type="entry name" value="MutS_V"/>
    <property type="match status" value="1"/>
</dbReference>
<feature type="non-terminal residue" evidence="15">
    <location>
        <position position="1"/>
    </location>
</feature>
<organism evidence="15">
    <name type="scientific">Ixodes ricinus</name>
    <name type="common">Common tick</name>
    <name type="synonym">Acarus ricinus</name>
    <dbReference type="NCBI Taxonomy" id="34613"/>
    <lineage>
        <taxon>Eukaryota</taxon>
        <taxon>Metazoa</taxon>
        <taxon>Ecdysozoa</taxon>
        <taxon>Arthropoda</taxon>
        <taxon>Chelicerata</taxon>
        <taxon>Arachnida</taxon>
        <taxon>Acari</taxon>
        <taxon>Parasitiformes</taxon>
        <taxon>Ixodida</taxon>
        <taxon>Ixodoidea</taxon>
        <taxon>Ixodidae</taxon>
        <taxon>Ixodinae</taxon>
        <taxon>Ixodes</taxon>
    </lineage>
</organism>
<dbReference type="InterPro" id="IPR000432">
    <property type="entry name" value="DNA_mismatch_repair_MutS_C"/>
</dbReference>
<protein>
    <recommendedName>
        <fullName evidence="11">DNA mismatch repair protein MSH2</fullName>
    </recommendedName>
    <alternativeName>
        <fullName evidence="3">DNA mismatch repair protein Msh2</fullName>
    </alternativeName>
    <alternativeName>
        <fullName evidence="10">MutS protein homolog 2</fullName>
    </alternativeName>
</protein>
<dbReference type="FunFam" id="3.40.50.300:FF:002852">
    <property type="entry name" value="Mismatch repair protein"/>
    <property type="match status" value="1"/>
</dbReference>
<dbReference type="InterPro" id="IPR036678">
    <property type="entry name" value="MutS_con_dom_sf"/>
</dbReference>
<dbReference type="Pfam" id="PF05190">
    <property type="entry name" value="MutS_IV"/>
    <property type="match status" value="1"/>
</dbReference>
<dbReference type="Gene3D" id="3.30.420.110">
    <property type="entry name" value="MutS, connector domain"/>
    <property type="match status" value="1"/>
</dbReference>
<dbReference type="SMART" id="SM00534">
    <property type="entry name" value="MUTSac"/>
    <property type="match status" value="1"/>
</dbReference>
<dbReference type="EMBL" id="GEGO01003755">
    <property type="protein sequence ID" value="JAR91649.1"/>
    <property type="molecule type" value="Transcribed_RNA"/>
</dbReference>
<comment type="function">
    <text evidence="12">Component of the post-replicative DNA mismatch repair system (MMR).</text>
</comment>
<dbReference type="Pfam" id="PF01624">
    <property type="entry name" value="MutS_I"/>
    <property type="match status" value="1"/>
</dbReference>
<dbReference type="GO" id="GO:0006298">
    <property type="term" value="P:mismatch repair"/>
    <property type="evidence" value="ECO:0007669"/>
    <property type="project" value="InterPro"/>
</dbReference>
<evidence type="ECO:0000256" key="10">
    <source>
        <dbReference type="ARBA" id="ARBA00029795"/>
    </source>
</evidence>
<dbReference type="FunFam" id="3.40.1170.10:FF:000003">
    <property type="entry name" value="DNA mismatch repair protein"/>
    <property type="match status" value="1"/>
</dbReference>
<evidence type="ECO:0000256" key="12">
    <source>
        <dbReference type="RuleBase" id="RU003756"/>
    </source>
</evidence>
<dbReference type="InterPro" id="IPR011184">
    <property type="entry name" value="DNA_mismatch_repair_Msh2"/>
</dbReference>
<dbReference type="PANTHER" id="PTHR11361">
    <property type="entry name" value="DNA MISMATCH REPAIR PROTEIN MUTS FAMILY MEMBER"/>
    <property type="match status" value="1"/>
</dbReference>
<evidence type="ECO:0000256" key="8">
    <source>
        <dbReference type="ARBA" id="ARBA00023204"/>
    </source>
</evidence>
<dbReference type="InterPro" id="IPR007860">
    <property type="entry name" value="DNA_mmatch_repair_MutS_con_dom"/>
</dbReference>
<evidence type="ECO:0000256" key="5">
    <source>
        <dbReference type="ARBA" id="ARBA00022763"/>
    </source>
</evidence>
<feature type="coiled-coil region" evidence="13">
    <location>
        <begin position="455"/>
        <end position="482"/>
    </location>
</feature>
<feature type="domain" description="DNA mismatch repair proteins mutS family" evidence="14">
    <location>
        <begin position="727"/>
        <end position="743"/>
    </location>
</feature>
<dbReference type="Pfam" id="PF05188">
    <property type="entry name" value="MutS_II"/>
    <property type="match status" value="1"/>
</dbReference>
<dbReference type="InterPro" id="IPR016151">
    <property type="entry name" value="DNA_mismatch_repair_MutS_N"/>
</dbReference>
<dbReference type="InterPro" id="IPR007695">
    <property type="entry name" value="DNA_mismatch_repair_MutS-lik_N"/>
</dbReference>
<dbReference type="GO" id="GO:0005524">
    <property type="term" value="F:ATP binding"/>
    <property type="evidence" value="ECO:0007669"/>
    <property type="project" value="UniProtKB-KW"/>
</dbReference>
<keyword evidence="9" id="KW-0539">Nucleus</keyword>
<evidence type="ECO:0000256" key="11">
    <source>
        <dbReference type="ARBA" id="ARBA00073545"/>
    </source>
</evidence>
<reference evidence="15" key="1">
    <citation type="journal article" date="2018" name="PLoS Negl. Trop. Dis.">
        <title>Sialome diversity of ticks revealed by RNAseq of single tick salivary glands.</title>
        <authorList>
            <person name="Perner J."/>
            <person name="Kropackova S."/>
            <person name="Kopacek P."/>
            <person name="Ribeiro J.M."/>
        </authorList>
    </citation>
    <scope>NUCLEOTIDE SEQUENCE</scope>
    <source>
        <strain evidence="15">Siblings of single egg batch collected in Ceske Budejovice</strain>
        <tissue evidence="15">Salivary glands</tissue>
    </source>
</reference>
<dbReference type="PANTHER" id="PTHR11361:SF35">
    <property type="entry name" value="DNA MISMATCH REPAIR PROTEIN MSH2"/>
    <property type="match status" value="1"/>
</dbReference>
<evidence type="ECO:0000313" key="15">
    <source>
        <dbReference type="EMBL" id="JAR91649.1"/>
    </source>
</evidence>
<dbReference type="SUPFAM" id="SSF52540">
    <property type="entry name" value="P-loop containing nucleoside triphosphate hydrolases"/>
    <property type="match status" value="1"/>
</dbReference>
<proteinExistence type="inferred from homology"/>
<keyword evidence="4 12" id="KW-0547">Nucleotide-binding</keyword>
<name>A0A147BLJ4_IXORI</name>
<dbReference type="Gene3D" id="1.10.1420.10">
    <property type="match status" value="2"/>
</dbReference>
<dbReference type="InterPro" id="IPR007696">
    <property type="entry name" value="DNA_mismatch_repair_MutS_core"/>
</dbReference>
<evidence type="ECO:0000256" key="13">
    <source>
        <dbReference type="SAM" id="Coils"/>
    </source>
</evidence>
<keyword evidence="7 12" id="KW-0238">DNA-binding</keyword>
<dbReference type="PIRSF" id="PIRSF005813">
    <property type="entry name" value="MSH2"/>
    <property type="match status" value="1"/>
</dbReference>
<dbReference type="Gene3D" id="3.40.1170.10">
    <property type="entry name" value="DNA repair protein MutS, domain I"/>
    <property type="match status" value="1"/>
</dbReference>
<dbReference type="GO" id="GO:0032301">
    <property type="term" value="C:MutSalpha complex"/>
    <property type="evidence" value="ECO:0007669"/>
    <property type="project" value="TreeGrafter"/>
</dbReference>
<dbReference type="GO" id="GO:0140664">
    <property type="term" value="F:ATP-dependent DNA damage sensor activity"/>
    <property type="evidence" value="ECO:0007669"/>
    <property type="project" value="InterPro"/>
</dbReference>
<dbReference type="InterPro" id="IPR036187">
    <property type="entry name" value="DNA_mismatch_repair_MutS_sf"/>
</dbReference>
<evidence type="ECO:0000256" key="1">
    <source>
        <dbReference type="ARBA" id="ARBA00004123"/>
    </source>
</evidence>
<dbReference type="FunFam" id="1.10.1420.10:FF:000003">
    <property type="entry name" value="DNA mismatch repair protein"/>
    <property type="match status" value="1"/>
</dbReference>
<dbReference type="Pfam" id="PF05192">
    <property type="entry name" value="MutS_III"/>
    <property type="match status" value="1"/>
</dbReference>
<keyword evidence="13" id="KW-0175">Coiled coil</keyword>
<dbReference type="InterPro" id="IPR007861">
    <property type="entry name" value="DNA_mismatch_repair_MutS_clamp"/>
</dbReference>
<accession>A0A147BLJ4</accession>
<dbReference type="FunFam" id="3.30.420.110:FF:000002">
    <property type="entry name" value="DNA mismatch repair protein"/>
    <property type="match status" value="1"/>
</dbReference>